<dbReference type="PROSITE" id="PS00101">
    <property type="entry name" value="HEXAPEP_TRANSFERASES"/>
    <property type="match status" value="1"/>
</dbReference>
<accession>A0ABW8XXQ2</accession>
<dbReference type="CDD" id="cd04647">
    <property type="entry name" value="LbH_MAT_like"/>
    <property type="match status" value="1"/>
</dbReference>
<evidence type="ECO:0000256" key="1">
    <source>
        <dbReference type="ARBA" id="ARBA00022679"/>
    </source>
</evidence>
<dbReference type="InterPro" id="IPR051159">
    <property type="entry name" value="Hexapeptide_acetyltransf"/>
</dbReference>
<reference evidence="4 5" key="1">
    <citation type="submission" date="2024-06" db="EMBL/GenBank/DDBJ databases">
        <authorList>
            <person name="Kaempfer P."/>
            <person name="Viver T."/>
        </authorList>
    </citation>
    <scope>NUCLEOTIDE SEQUENCE [LARGE SCALE GENOMIC DNA]</scope>
    <source>
        <strain evidence="4 5">ST-87</strain>
    </source>
</reference>
<dbReference type="SUPFAM" id="SSF51161">
    <property type="entry name" value="Trimeric LpxA-like enzymes"/>
    <property type="match status" value="1"/>
</dbReference>
<evidence type="ECO:0000313" key="4">
    <source>
        <dbReference type="EMBL" id="MFL9831931.1"/>
    </source>
</evidence>
<evidence type="ECO:0000256" key="3">
    <source>
        <dbReference type="ARBA" id="ARBA00023315"/>
    </source>
</evidence>
<evidence type="ECO:0000256" key="2">
    <source>
        <dbReference type="ARBA" id="ARBA00022737"/>
    </source>
</evidence>
<dbReference type="GO" id="GO:0016746">
    <property type="term" value="F:acyltransferase activity"/>
    <property type="evidence" value="ECO:0007669"/>
    <property type="project" value="UniProtKB-KW"/>
</dbReference>
<sequence length="210" mass="23310">MKKLLRSFVRQFVKFLSSIFTFQFFQNLNVRKNSYYTIWISEQFKKIGDNAGINKPIYLTGGKYITIGNNFHCDHRLRMDAIDSYNNQVFIPSIVIGDNVTIQKDCHIGAIDKIVIGDNVLMGSKIFISDHSHGDISLSSILLPPVDRPLVSKGPIYIEKNVWLGEGVVILSGVTIGENSIIGANSVVTKSVPKNCVVAGNPAQIIKELI</sequence>
<evidence type="ECO:0000313" key="5">
    <source>
        <dbReference type="Proteomes" id="UP001629260"/>
    </source>
</evidence>
<keyword evidence="5" id="KW-1185">Reference proteome</keyword>
<organism evidence="4 5">
    <name type="scientific">Flavobacterium plantiphilum</name>
    <dbReference type="NCBI Taxonomy" id="3163297"/>
    <lineage>
        <taxon>Bacteria</taxon>
        <taxon>Pseudomonadati</taxon>
        <taxon>Bacteroidota</taxon>
        <taxon>Flavobacteriia</taxon>
        <taxon>Flavobacteriales</taxon>
        <taxon>Flavobacteriaceae</taxon>
        <taxon>Flavobacterium</taxon>
    </lineage>
</organism>
<dbReference type="InterPro" id="IPR001451">
    <property type="entry name" value="Hexapep"/>
</dbReference>
<dbReference type="PANTHER" id="PTHR23416">
    <property type="entry name" value="SIALIC ACID SYNTHASE-RELATED"/>
    <property type="match status" value="1"/>
</dbReference>
<dbReference type="InterPro" id="IPR018357">
    <property type="entry name" value="Hexapep_transf_CS"/>
</dbReference>
<keyword evidence="3 4" id="KW-0012">Acyltransferase</keyword>
<dbReference type="Pfam" id="PF00132">
    <property type="entry name" value="Hexapep"/>
    <property type="match status" value="1"/>
</dbReference>
<dbReference type="Gene3D" id="2.160.10.10">
    <property type="entry name" value="Hexapeptide repeat proteins"/>
    <property type="match status" value="1"/>
</dbReference>
<proteinExistence type="predicted"/>
<protein>
    <submittedName>
        <fullName evidence="4">Acyltransferase</fullName>
        <ecNumber evidence="4">2.3.1.-</ecNumber>
    </submittedName>
</protein>
<keyword evidence="2" id="KW-0677">Repeat</keyword>
<dbReference type="InterPro" id="IPR011004">
    <property type="entry name" value="Trimer_LpxA-like_sf"/>
</dbReference>
<name>A0ABW8XXQ2_9FLAO</name>
<dbReference type="EC" id="2.3.1.-" evidence="4"/>
<dbReference type="Proteomes" id="UP001629260">
    <property type="component" value="Unassembled WGS sequence"/>
</dbReference>
<dbReference type="EMBL" id="JBELQA010000008">
    <property type="protein sequence ID" value="MFL9831931.1"/>
    <property type="molecule type" value="Genomic_DNA"/>
</dbReference>
<gene>
    <name evidence="4" type="ORF">ABS764_13850</name>
</gene>
<keyword evidence="1 4" id="KW-0808">Transferase</keyword>
<dbReference type="PANTHER" id="PTHR23416:SF78">
    <property type="entry name" value="LIPOPOLYSACCHARIDE BIOSYNTHESIS O-ACETYL TRANSFERASE WBBJ-RELATED"/>
    <property type="match status" value="1"/>
</dbReference>
<dbReference type="RefSeq" id="WP_408082380.1">
    <property type="nucleotide sequence ID" value="NZ_JBELQA010000008.1"/>
</dbReference>
<comment type="caution">
    <text evidence="4">The sequence shown here is derived from an EMBL/GenBank/DDBJ whole genome shotgun (WGS) entry which is preliminary data.</text>
</comment>